<proteinExistence type="predicted"/>
<name>A0A1I4C7Q8_9HYPH</name>
<keyword evidence="3" id="KW-1185">Reference proteome</keyword>
<dbReference type="Gene3D" id="2.60.120.650">
    <property type="entry name" value="Cupin"/>
    <property type="match status" value="1"/>
</dbReference>
<dbReference type="EMBL" id="FOSK01000027">
    <property type="protein sequence ID" value="SFL24602.1"/>
    <property type="molecule type" value="Genomic_DNA"/>
</dbReference>
<dbReference type="RefSeq" id="WP_093521199.1">
    <property type="nucleotide sequence ID" value="NZ_FOSK01000009.1"/>
</dbReference>
<evidence type="ECO:0000313" key="1">
    <source>
        <dbReference type="EMBL" id="SFK77122.1"/>
    </source>
</evidence>
<reference evidence="1 3" key="1">
    <citation type="submission" date="2016-10" db="EMBL/GenBank/DDBJ databases">
        <authorList>
            <person name="Varghese N."/>
            <person name="Submissions S."/>
        </authorList>
    </citation>
    <scope>NUCLEOTIDE SEQUENCE [LARGE SCALE GENOMIC DNA]</scope>
    <source>
        <strain evidence="1 3">DSM 16392</strain>
    </source>
</reference>
<evidence type="ECO:0008006" key="4">
    <source>
        <dbReference type="Google" id="ProtNLM"/>
    </source>
</evidence>
<dbReference type="SUPFAM" id="SSF51197">
    <property type="entry name" value="Clavaminate synthase-like"/>
    <property type="match status" value="1"/>
</dbReference>
<dbReference type="EMBL" id="FOSK01000009">
    <property type="protein sequence ID" value="SFK77122.1"/>
    <property type="molecule type" value="Genomic_DNA"/>
</dbReference>
<dbReference type="Proteomes" id="UP000199598">
    <property type="component" value="Unassembled WGS sequence"/>
</dbReference>
<protein>
    <recommendedName>
        <fullName evidence="4">JmjC domain-containing protein</fullName>
    </recommendedName>
</protein>
<accession>A0A1I4C7Q8</accession>
<gene>
    <name evidence="1" type="ORF">SAMN04488518_1095</name>
    <name evidence="2" type="ORF">SAMN04488518_12716</name>
</gene>
<evidence type="ECO:0000313" key="2">
    <source>
        <dbReference type="EMBL" id="SFL24602.1"/>
    </source>
</evidence>
<evidence type="ECO:0000313" key="3">
    <source>
        <dbReference type="Proteomes" id="UP000199598"/>
    </source>
</evidence>
<sequence>MYHDLELVLQHDLIVDWKEHYKEVFGKHTLLLSNRLHELPVFLPENLARLIETTPSEHYDFVRPGAIGTKKSQWLQGSIEGTKGEDVLRAVEEGRFWLSLRALQEWDEGFRQVTSKIFDELEVKVPGFETFKHKTGMLISSPGAQVYYHADVPGQSLWQVKGHKDVYIYENTAPFLSDEQLEGIFLGTTEEEIRFEPWYDEFATKVTLSPGEMAHWPLNNPHRVENHDEVNISVTTEHFTTEIRDFYAIIYANGLLRRAGISGNRHSVGAMKYAKMALAAAHKIIYKKMVQQSSSAKSPRSFKLDMAAPEFMADL</sequence>
<comment type="caution">
    <text evidence="1">The sequence shown here is derived from an EMBL/GenBank/DDBJ whole genome shotgun (WGS) entry which is preliminary data.</text>
</comment>
<organism evidence="1 3">
    <name type="scientific">Pseudovibrio ascidiaceicola</name>
    <dbReference type="NCBI Taxonomy" id="285279"/>
    <lineage>
        <taxon>Bacteria</taxon>
        <taxon>Pseudomonadati</taxon>
        <taxon>Pseudomonadota</taxon>
        <taxon>Alphaproteobacteria</taxon>
        <taxon>Hyphomicrobiales</taxon>
        <taxon>Stappiaceae</taxon>
        <taxon>Pseudovibrio</taxon>
    </lineage>
</organism>